<dbReference type="RefSeq" id="XP_007723304.1">
    <property type="nucleotide sequence ID" value="XM_007725114.1"/>
</dbReference>
<dbReference type="HOGENOM" id="CLU_013452_0_0_1"/>
<dbReference type="PANTHER" id="PTHR40618">
    <property type="entry name" value="B-ZIP TRANSCRIPTION FACTOR (EUROFUNG)-RELATED"/>
    <property type="match status" value="1"/>
</dbReference>
<comment type="caution">
    <text evidence="2">The sequence shown here is derived from an EMBL/GenBank/DDBJ whole genome shotgun (WGS) entry which is preliminary data.</text>
</comment>
<dbReference type="GO" id="GO:0003700">
    <property type="term" value="F:DNA-binding transcription factor activity"/>
    <property type="evidence" value="ECO:0007669"/>
    <property type="project" value="InterPro"/>
</dbReference>
<dbReference type="SUPFAM" id="SSF57959">
    <property type="entry name" value="Leucine zipper domain"/>
    <property type="match status" value="1"/>
</dbReference>
<protein>
    <recommendedName>
        <fullName evidence="4">BZIP domain-containing protein</fullName>
    </recommendedName>
</protein>
<feature type="compositionally biased region" description="Polar residues" evidence="1">
    <location>
        <begin position="305"/>
        <end position="321"/>
    </location>
</feature>
<feature type="compositionally biased region" description="Low complexity" evidence="1">
    <location>
        <begin position="573"/>
        <end position="583"/>
    </location>
</feature>
<gene>
    <name evidence="2" type="ORF">A1O1_04217</name>
</gene>
<dbReference type="STRING" id="1182541.W9YN50"/>
<dbReference type="Gene3D" id="1.20.5.170">
    <property type="match status" value="1"/>
</dbReference>
<feature type="region of interest" description="Disordered" evidence="1">
    <location>
        <begin position="617"/>
        <end position="678"/>
    </location>
</feature>
<feature type="compositionally biased region" description="Polar residues" evidence="1">
    <location>
        <begin position="626"/>
        <end position="636"/>
    </location>
</feature>
<name>W9YN50_9EURO</name>
<feature type="compositionally biased region" description="Polar residues" evidence="1">
    <location>
        <begin position="92"/>
        <end position="102"/>
    </location>
</feature>
<dbReference type="CDD" id="cd14688">
    <property type="entry name" value="bZIP_YAP"/>
    <property type="match status" value="1"/>
</dbReference>
<feature type="region of interest" description="Disordered" evidence="1">
    <location>
        <begin position="573"/>
        <end position="600"/>
    </location>
</feature>
<feature type="compositionally biased region" description="Basic and acidic residues" evidence="1">
    <location>
        <begin position="126"/>
        <end position="148"/>
    </location>
</feature>
<keyword evidence="3" id="KW-1185">Reference proteome</keyword>
<evidence type="ECO:0000313" key="3">
    <source>
        <dbReference type="Proteomes" id="UP000019484"/>
    </source>
</evidence>
<feature type="region of interest" description="Disordered" evidence="1">
    <location>
        <begin position="92"/>
        <end position="148"/>
    </location>
</feature>
<feature type="compositionally biased region" description="Polar residues" evidence="1">
    <location>
        <begin position="644"/>
        <end position="655"/>
    </location>
</feature>
<feature type="region of interest" description="Disordered" evidence="1">
    <location>
        <begin position="224"/>
        <end position="276"/>
    </location>
</feature>
<dbReference type="AlphaFoldDB" id="W9YN50"/>
<reference evidence="2 3" key="1">
    <citation type="submission" date="2013-03" db="EMBL/GenBank/DDBJ databases">
        <title>The Genome Sequence of Capronia coronata CBS 617.96.</title>
        <authorList>
            <consortium name="The Broad Institute Genomics Platform"/>
            <person name="Cuomo C."/>
            <person name="de Hoog S."/>
            <person name="Gorbushina A."/>
            <person name="Walker B."/>
            <person name="Young S.K."/>
            <person name="Zeng Q."/>
            <person name="Gargeya S."/>
            <person name="Fitzgerald M."/>
            <person name="Haas B."/>
            <person name="Abouelleil A."/>
            <person name="Allen A.W."/>
            <person name="Alvarado L."/>
            <person name="Arachchi H.M."/>
            <person name="Berlin A.M."/>
            <person name="Chapman S.B."/>
            <person name="Gainer-Dewar J."/>
            <person name="Goldberg J."/>
            <person name="Griggs A."/>
            <person name="Gujja S."/>
            <person name="Hansen M."/>
            <person name="Howarth C."/>
            <person name="Imamovic A."/>
            <person name="Ireland A."/>
            <person name="Larimer J."/>
            <person name="McCowan C."/>
            <person name="Murphy C."/>
            <person name="Pearson M."/>
            <person name="Poon T.W."/>
            <person name="Priest M."/>
            <person name="Roberts A."/>
            <person name="Saif S."/>
            <person name="Shea T."/>
            <person name="Sisk P."/>
            <person name="Sykes S."/>
            <person name="Wortman J."/>
            <person name="Nusbaum C."/>
            <person name="Birren B."/>
        </authorList>
    </citation>
    <scope>NUCLEOTIDE SEQUENCE [LARGE SCALE GENOMIC DNA]</scope>
    <source>
        <strain evidence="2 3">CBS 617.96</strain>
    </source>
</reference>
<dbReference type="Proteomes" id="UP000019484">
    <property type="component" value="Unassembled WGS sequence"/>
</dbReference>
<dbReference type="OrthoDB" id="545169at2759"/>
<proteinExistence type="predicted"/>
<evidence type="ECO:0008006" key="4">
    <source>
        <dbReference type="Google" id="ProtNLM"/>
    </source>
</evidence>
<dbReference type="InterPro" id="IPR046347">
    <property type="entry name" value="bZIP_sf"/>
</dbReference>
<evidence type="ECO:0000256" key="1">
    <source>
        <dbReference type="SAM" id="MobiDB-lite"/>
    </source>
</evidence>
<accession>W9YN50</accession>
<feature type="region of interest" description="Disordered" evidence="1">
    <location>
        <begin position="301"/>
        <end position="321"/>
    </location>
</feature>
<evidence type="ECO:0000313" key="2">
    <source>
        <dbReference type="EMBL" id="EXJ91110.1"/>
    </source>
</evidence>
<dbReference type="eggNOG" id="ENOG502S6P7">
    <property type="taxonomic scope" value="Eukaryota"/>
</dbReference>
<organism evidence="2 3">
    <name type="scientific">Capronia coronata CBS 617.96</name>
    <dbReference type="NCBI Taxonomy" id="1182541"/>
    <lineage>
        <taxon>Eukaryota</taxon>
        <taxon>Fungi</taxon>
        <taxon>Dikarya</taxon>
        <taxon>Ascomycota</taxon>
        <taxon>Pezizomycotina</taxon>
        <taxon>Eurotiomycetes</taxon>
        <taxon>Chaetothyriomycetidae</taxon>
        <taxon>Chaetothyriales</taxon>
        <taxon>Herpotrichiellaceae</taxon>
        <taxon>Capronia</taxon>
    </lineage>
</organism>
<dbReference type="PANTHER" id="PTHR40618:SF1">
    <property type="entry name" value="B-ZIP TRANSCRIPTION FACTOR (EUROFUNG)"/>
    <property type="match status" value="1"/>
</dbReference>
<feature type="compositionally biased region" description="Low complexity" evidence="1">
    <location>
        <begin position="258"/>
        <end position="276"/>
    </location>
</feature>
<sequence>MSVAMQAYAKQQYGEQTYTSLQSILDDPTNLLISTGSSFHRPVGADLDILSASQYPQGLMQPYSGVDRISRKRKATSSDQLYGGIVVTDAATNSTRLSSHEPSPQPAEKKKKPTKRVSVNDADDLADSKKQRGRPRLDPRDQTAADRRRTQIRLAQRAYRHRKETTIAGLKQQVTTLQTTIDQMNKTFLALHDSMVDAGILTSHYSLARQLRVATEQFVALSKDAVPESDEEEDKPADFTQGESKQSPRLGENNKRTSVTSARKSSASSSQSCSPARAEVESVSSLDELSFNASAAVEDLPLAGNNDTTTDQAEGSGSTDNSKALLDLSQSWYTDIKFDQQGLDDGNGFGAMPAPFLVDNVFDKIEVERPLVPSYHQGSYTYSFQETTFARRLHRMSLERGFRNLAQPHIDPEYLKHAFRFAFCYSNRKRMLERFQERLKRRAGESLENFNVPFFHIGGAGTHFPRRDNNGNPIYPPNLVHPAQAFGPQPYMQPETPRTEKSTQEVLDNIGFGGQWYDSHDVEEYLKTKGIYLDGQSSFVPVDPAVLRLVQRETAVRDSITSASASASASAFSLSSHSSSPHDASIRAPSPPMAGGLGGSLMDPVIAGDFGNMYSQPGPGSLFPNPFTTEPHSGTPSHHGGTIGNANDVQVVNIGNSSSSNSASPSSNPWDEFSAQTSSSLFQDMQHQHQQNLLGPSQYPAPVIFDVELFLERMIQGGACLGRAPGYRKEAVDAALVLSLQGSF</sequence>
<dbReference type="EMBL" id="AMWN01000003">
    <property type="protein sequence ID" value="EXJ91110.1"/>
    <property type="molecule type" value="Genomic_DNA"/>
</dbReference>
<feature type="compositionally biased region" description="Low complexity" evidence="1">
    <location>
        <begin position="656"/>
        <end position="669"/>
    </location>
</feature>
<dbReference type="GeneID" id="19159103"/>